<evidence type="ECO:0000256" key="1">
    <source>
        <dbReference type="ARBA" id="ARBA00001933"/>
    </source>
</evidence>
<gene>
    <name evidence="13" type="ORF">SAMN05421742_101345</name>
</gene>
<comment type="function">
    <text evidence="3">Catalyzes the removal of elemental sulfur atoms from cysteine to produce alanine. Seems to participate in the biosynthesis of the nitrogenase metalloclusters by providing the inorganic sulfur required for the Fe-S core formation.</text>
</comment>
<dbReference type="GO" id="GO:0030170">
    <property type="term" value="F:pyridoxal phosphate binding"/>
    <property type="evidence" value="ECO:0007669"/>
    <property type="project" value="UniProtKB-UniRule"/>
</dbReference>
<evidence type="ECO:0000256" key="9">
    <source>
        <dbReference type="ARBA" id="ARBA00050776"/>
    </source>
</evidence>
<sequence length="420" mass="44824">MTHLAPAHTDTGANAAFDVEVVRRDFPVLSRQVHGKPLVYLDSGASAQKPRQVLDTMRAVYDWEYANVHRGAYFLSQQATRRYEDARGTVARFIGAASPDEIVFTRGATEAINLVAQTFGRANLTAGDEIVITALEHHSNIVPWQMLRDEKGLVLKVVPVGDDGSVSLEDVAAALSERTRLVAVAHVSNVLGTVLPVKEIAEMAHKIGATVLLDGCQGVVHLPVDVAELGCDFYVFSGHKLYGPTGIGVLWGRHELLAAMPPWQGGGDMIASVTFEKSTWAEPPARFEAGTPAIVQAIGLAAAMEWLDDLDRAAVHAHESALMAHAMQTLGALDGITLFGTTPGKAAVIAFAVDGAHPHDVAALLDRQGICVRAGHHCAEPLMGRFGVPGMVRASLGLYNHRQDIDALAAGLTKARQMLA</sequence>
<dbReference type="PROSITE" id="PS00595">
    <property type="entry name" value="AA_TRANSFER_CLASS_5"/>
    <property type="match status" value="1"/>
</dbReference>
<proteinExistence type="inferred from homology"/>
<dbReference type="PIRSF" id="PIRSF005572">
    <property type="entry name" value="NifS"/>
    <property type="match status" value="1"/>
</dbReference>
<comment type="function">
    <text evidence="2 11">Catalyzes the removal of elemental sulfur and selenium atoms from L-cysteine, L-cystine, L-selenocysteine, and L-selenocystine to produce L-alanine.</text>
</comment>
<dbReference type="STRING" id="83401.SAMN05421742_101345"/>
<dbReference type="GO" id="GO:0016829">
    <property type="term" value="F:lyase activity"/>
    <property type="evidence" value="ECO:0007669"/>
    <property type="project" value="UniProtKB-KW"/>
</dbReference>
<dbReference type="InterPro" id="IPR015424">
    <property type="entry name" value="PyrdxlP-dep_Trfase"/>
</dbReference>
<evidence type="ECO:0000256" key="8">
    <source>
        <dbReference type="ARBA" id="ARBA00022898"/>
    </source>
</evidence>
<comment type="catalytic activity">
    <reaction evidence="9 11">
        <text>(sulfur carrier)-H + L-cysteine = (sulfur carrier)-SH + L-alanine</text>
        <dbReference type="Rhea" id="RHEA:43892"/>
        <dbReference type="Rhea" id="RHEA-COMP:14737"/>
        <dbReference type="Rhea" id="RHEA-COMP:14739"/>
        <dbReference type="ChEBI" id="CHEBI:29917"/>
        <dbReference type="ChEBI" id="CHEBI:35235"/>
        <dbReference type="ChEBI" id="CHEBI:57972"/>
        <dbReference type="ChEBI" id="CHEBI:64428"/>
        <dbReference type="EC" id="2.8.1.7"/>
    </reaction>
</comment>
<protein>
    <recommendedName>
        <fullName evidence="6 11">Cysteine desulfurase</fullName>
        <ecNumber evidence="5 11">2.8.1.7</ecNumber>
    </recommendedName>
</protein>
<evidence type="ECO:0000256" key="7">
    <source>
        <dbReference type="ARBA" id="ARBA00022679"/>
    </source>
</evidence>
<dbReference type="InterPro" id="IPR010970">
    <property type="entry name" value="Cys_dSase_SufS"/>
</dbReference>
<dbReference type="EMBL" id="FNCV01000001">
    <property type="protein sequence ID" value="SDG47510.1"/>
    <property type="molecule type" value="Genomic_DNA"/>
</dbReference>
<dbReference type="Gene3D" id="3.90.1150.10">
    <property type="entry name" value="Aspartate Aminotransferase, domain 1"/>
    <property type="match status" value="1"/>
</dbReference>
<dbReference type="PANTHER" id="PTHR43586:SF8">
    <property type="entry name" value="CYSTEINE DESULFURASE 1, CHLOROPLASTIC"/>
    <property type="match status" value="1"/>
</dbReference>
<comment type="similarity">
    <text evidence="4 11">Belongs to the class-V pyridoxal-phosphate-dependent aminotransferase family. Csd subfamily.</text>
</comment>
<dbReference type="InterPro" id="IPR000192">
    <property type="entry name" value="Aminotrans_V_dom"/>
</dbReference>
<evidence type="ECO:0000259" key="12">
    <source>
        <dbReference type="Pfam" id="PF00266"/>
    </source>
</evidence>
<dbReference type="SUPFAM" id="SSF53383">
    <property type="entry name" value="PLP-dependent transferases"/>
    <property type="match status" value="1"/>
</dbReference>
<keyword evidence="7 11" id="KW-0808">Transferase</keyword>
<evidence type="ECO:0000256" key="6">
    <source>
        <dbReference type="ARBA" id="ARBA00013558"/>
    </source>
</evidence>
<dbReference type="Proteomes" id="UP000217076">
    <property type="component" value="Unassembled WGS sequence"/>
</dbReference>
<dbReference type="CDD" id="cd06453">
    <property type="entry name" value="SufS_like"/>
    <property type="match status" value="1"/>
</dbReference>
<dbReference type="NCBIfam" id="TIGR01979">
    <property type="entry name" value="sufS"/>
    <property type="match status" value="1"/>
</dbReference>
<reference evidence="14" key="1">
    <citation type="submission" date="2016-10" db="EMBL/GenBank/DDBJ databases">
        <authorList>
            <person name="Varghese N."/>
            <person name="Submissions S."/>
        </authorList>
    </citation>
    <scope>NUCLEOTIDE SEQUENCE [LARGE SCALE GENOMIC DNA]</scope>
    <source>
        <strain evidence="14">930I</strain>
    </source>
</reference>
<evidence type="ECO:0000256" key="10">
    <source>
        <dbReference type="RuleBase" id="RU004504"/>
    </source>
</evidence>
<dbReference type="InterPro" id="IPR020578">
    <property type="entry name" value="Aminotrans_V_PyrdxlP_BS"/>
</dbReference>
<evidence type="ECO:0000256" key="11">
    <source>
        <dbReference type="RuleBase" id="RU004506"/>
    </source>
</evidence>
<dbReference type="Pfam" id="PF00266">
    <property type="entry name" value="Aminotran_5"/>
    <property type="match status" value="1"/>
</dbReference>
<dbReference type="InterPro" id="IPR015421">
    <property type="entry name" value="PyrdxlP-dep_Trfase_major"/>
</dbReference>
<name>A0A1G7ULA4_9PROT</name>
<dbReference type="AlphaFoldDB" id="A0A1G7ULA4"/>
<keyword evidence="13" id="KW-0456">Lyase</keyword>
<dbReference type="EC" id="2.8.1.7" evidence="5 11"/>
<dbReference type="GO" id="GO:0006534">
    <property type="term" value="P:cysteine metabolic process"/>
    <property type="evidence" value="ECO:0007669"/>
    <property type="project" value="UniProtKB-UniRule"/>
</dbReference>
<organism evidence="13 14">
    <name type="scientific">Roseospirillum parvum</name>
    <dbReference type="NCBI Taxonomy" id="83401"/>
    <lineage>
        <taxon>Bacteria</taxon>
        <taxon>Pseudomonadati</taxon>
        <taxon>Pseudomonadota</taxon>
        <taxon>Alphaproteobacteria</taxon>
        <taxon>Rhodospirillales</taxon>
        <taxon>Rhodospirillaceae</taxon>
        <taxon>Roseospirillum</taxon>
    </lineage>
</organism>
<evidence type="ECO:0000313" key="13">
    <source>
        <dbReference type="EMBL" id="SDG47510.1"/>
    </source>
</evidence>
<evidence type="ECO:0000256" key="3">
    <source>
        <dbReference type="ARBA" id="ARBA00003120"/>
    </source>
</evidence>
<keyword evidence="8 11" id="KW-0663">Pyridoxal phosphate</keyword>
<dbReference type="InterPro" id="IPR015422">
    <property type="entry name" value="PyrdxlP-dep_Trfase_small"/>
</dbReference>
<comment type="cofactor">
    <cofactor evidence="1 10">
        <name>pyridoxal 5'-phosphate</name>
        <dbReference type="ChEBI" id="CHEBI:597326"/>
    </cofactor>
</comment>
<feature type="domain" description="Aminotransferase class V" evidence="12">
    <location>
        <begin position="39"/>
        <end position="408"/>
    </location>
</feature>
<dbReference type="GO" id="GO:0031071">
    <property type="term" value="F:cysteine desulfurase activity"/>
    <property type="evidence" value="ECO:0007669"/>
    <property type="project" value="UniProtKB-UniRule"/>
</dbReference>
<keyword evidence="14" id="KW-1185">Reference proteome</keyword>
<evidence type="ECO:0000256" key="2">
    <source>
        <dbReference type="ARBA" id="ARBA00002824"/>
    </source>
</evidence>
<evidence type="ECO:0000256" key="4">
    <source>
        <dbReference type="ARBA" id="ARBA00010447"/>
    </source>
</evidence>
<dbReference type="Gene3D" id="3.40.640.10">
    <property type="entry name" value="Type I PLP-dependent aspartate aminotransferase-like (Major domain)"/>
    <property type="match status" value="1"/>
</dbReference>
<dbReference type="InterPro" id="IPR016454">
    <property type="entry name" value="Cysteine_dSase"/>
</dbReference>
<dbReference type="RefSeq" id="WP_092614381.1">
    <property type="nucleotide sequence ID" value="NZ_FNCV01000001.1"/>
</dbReference>
<dbReference type="PANTHER" id="PTHR43586">
    <property type="entry name" value="CYSTEINE DESULFURASE"/>
    <property type="match status" value="1"/>
</dbReference>
<evidence type="ECO:0000256" key="5">
    <source>
        <dbReference type="ARBA" id="ARBA00012239"/>
    </source>
</evidence>
<dbReference type="OrthoDB" id="9804366at2"/>
<evidence type="ECO:0000313" key="14">
    <source>
        <dbReference type="Proteomes" id="UP000217076"/>
    </source>
</evidence>
<accession>A0A1G7ULA4</accession>